<feature type="signal peptide" evidence="1">
    <location>
        <begin position="1"/>
        <end position="16"/>
    </location>
</feature>
<evidence type="ECO:0000256" key="1">
    <source>
        <dbReference type="SAM" id="SignalP"/>
    </source>
</evidence>
<dbReference type="RefSeq" id="XP_056787106.1">
    <property type="nucleotide sequence ID" value="XM_056938014.1"/>
</dbReference>
<keyword evidence="3" id="KW-1185">Reference proteome</keyword>
<dbReference type="AlphaFoldDB" id="A0A9X0BNG2"/>
<comment type="caution">
    <text evidence="2">The sequence shown here is derived from an EMBL/GenBank/DDBJ whole genome shotgun (WGS) entry which is preliminary data.</text>
</comment>
<dbReference type="EMBL" id="JAPWDQ010000012">
    <property type="protein sequence ID" value="KAJ5475348.1"/>
    <property type="molecule type" value="Genomic_DNA"/>
</dbReference>
<gene>
    <name evidence="2" type="ORF">N7539_008414</name>
</gene>
<reference evidence="2" key="1">
    <citation type="submission" date="2022-12" db="EMBL/GenBank/DDBJ databases">
        <authorList>
            <person name="Petersen C."/>
        </authorList>
    </citation>
    <scope>NUCLEOTIDE SEQUENCE</scope>
    <source>
        <strain evidence="2">IBT 30728</strain>
    </source>
</reference>
<dbReference type="Proteomes" id="UP001148312">
    <property type="component" value="Unassembled WGS sequence"/>
</dbReference>
<sequence length="104" mass="11080">MASTLDVRFLAHLALATFTWFTSLDSWDLGSRRNPPSTDKATESVLCTLPAKGRNLSSLCLGWTGKAKNTGEAYLEDEGPFLANDIPTTGVVDSGPAQSAEFTA</sequence>
<accession>A0A9X0BNG2</accession>
<feature type="chain" id="PRO_5040891306" description="Secreted protein" evidence="1">
    <location>
        <begin position="17"/>
        <end position="104"/>
    </location>
</feature>
<organism evidence="2 3">
    <name type="scientific">Penicillium diatomitis</name>
    <dbReference type="NCBI Taxonomy" id="2819901"/>
    <lineage>
        <taxon>Eukaryota</taxon>
        <taxon>Fungi</taxon>
        <taxon>Dikarya</taxon>
        <taxon>Ascomycota</taxon>
        <taxon>Pezizomycotina</taxon>
        <taxon>Eurotiomycetes</taxon>
        <taxon>Eurotiomycetidae</taxon>
        <taxon>Eurotiales</taxon>
        <taxon>Aspergillaceae</taxon>
        <taxon>Penicillium</taxon>
    </lineage>
</organism>
<name>A0A9X0BNG2_9EURO</name>
<proteinExistence type="predicted"/>
<dbReference type="GeneID" id="81628264"/>
<evidence type="ECO:0000313" key="3">
    <source>
        <dbReference type="Proteomes" id="UP001148312"/>
    </source>
</evidence>
<evidence type="ECO:0000313" key="2">
    <source>
        <dbReference type="EMBL" id="KAJ5475348.1"/>
    </source>
</evidence>
<reference evidence="2" key="2">
    <citation type="journal article" date="2023" name="IMA Fungus">
        <title>Comparative genomic study of the Penicillium genus elucidates a diverse pangenome and 15 lateral gene transfer events.</title>
        <authorList>
            <person name="Petersen C."/>
            <person name="Sorensen T."/>
            <person name="Nielsen M.R."/>
            <person name="Sondergaard T.E."/>
            <person name="Sorensen J.L."/>
            <person name="Fitzpatrick D.A."/>
            <person name="Frisvad J.C."/>
            <person name="Nielsen K.L."/>
        </authorList>
    </citation>
    <scope>NUCLEOTIDE SEQUENCE</scope>
    <source>
        <strain evidence="2">IBT 30728</strain>
    </source>
</reference>
<evidence type="ECO:0008006" key="4">
    <source>
        <dbReference type="Google" id="ProtNLM"/>
    </source>
</evidence>
<protein>
    <recommendedName>
        <fullName evidence="4">Secreted protein</fullName>
    </recommendedName>
</protein>
<keyword evidence="1" id="KW-0732">Signal</keyword>